<dbReference type="STRING" id="991905.SL003B_1809"/>
<dbReference type="eggNOG" id="COG3602">
    <property type="taxonomic scope" value="Bacteria"/>
</dbReference>
<gene>
    <name evidence="3" type="ordered locus">SL003B_1809</name>
</gene>
<dbReference type="PATRIC" id="fig|991905.3.peg.1855"/>
<evidence type="ECO:0000313" key="3">
    <source>
        <dbReference type="EMBL" id="ADZ70236.1"/>
    </source>
</evidence>
<feature type="domain" description="DUF2241" evidence="1">
    <location>
        <begin position="2"/>
        <end position="72"/>
    </location>
</feature>
<dbReference type="EMBL" id="CP002568">
    <property type="protein sequence ID" value="ADZ70236.1"/>
    <property type="molecule type" value="Genomic_DNA"/>
</dbReference>
<evidence type="ECO:0000313" key="4">
    <source>
        <dbReference type="Proteomes" id="UP000008130"/>
    </source>
</evidence>
<protein>
    <submittedName>
        <fullName evidence="3">Uncharacterized protein</fullName>
    </submittedName>
</protein>
<dbReference type="KEGG" id="pgv:SL003B_1809"/>
<reference evidence="3 4" key="1">
    <citation type="journal article" date="2011" name="J. Bacteriol.">
        <title>Complete genome sequence of Polymorphum gilvum SL003B-26A1T, a crude oil-degrading bacterium from oil-polluted saline soil.</title>
        <authorList>
            <person name="Li S.G."/>
            <person name="Tang Y.Q."/>
            <person name="Nie Y."/>
            <person name="Cai M."/>
            <person name="Wu X.L."/>
        </authorList>
    </citation>
    <scope>NUCLEOTIDE SEQUENCE [LARGE SCALE GENOMIC DNA]</scope>
    <source>
        <strain evidence="4">LMG 25793 / CGMCC 1.9160 / SL003B-26A1</strain>
    </source>
</reference>
<dbReference type="OrthoDB" id="517867at2"/>
<dbReference type="PANTHER" id="PTHR39199">
    <property type="entry name" value="BLR5128 PROTEIN"/>
    <property type="match status" value="1"/>
</dbReference>
<proteinExistence type="predicted"/>
<accession>F2IV07</accession>
<dbReference type="RefSeq" id="WP_013652553.1">
    <property type="nucleotide sequence ID" value="NC_015259.1"/>
</dbReference>
<dbReference type="InterPro" id="IPR045865">
    <property type="entry name" value="ACT-like_dom_sf"/>
</dbReference>
<dbReference type="AlphaFoldDB" id="F2IV07"/>
<organism evidence="3 4">
    <name type="scientific">Polymorphum gilvum (strain LMG 25793 / CGMCC 1.9160 / SL003B-26A1)</name>
    <dbReference type="NCBI Taxonomy" id="991905"/>
    <lineage>
        <taxon>Bacteria</taxon>
        <taxon>Pseudomonadati</taxon>
        <taxon>Pseudomonadota</taxon>
        <taxon>Alphaproteobacteria</taxon>
        <taxon>Rhodobacterales</taxon>
        <taxon>Paracoccaceae</taxon>
        <taxon>Polymorphum</taxon>
    </lineage>
</organism>
<evidence type="ECO:0000259" key="1">
    <source>
        <dbReference type="Pfam" id="PF10000"/>
    </source>
</evidence>
<dbReference type="HOGENOM" id="CLU_113369_0_0_5"/>
<sequence length="133" mass="14298">MSGETELDYLIRHLRPMLDPQPYVFCTFAEKNFADLVPLAPVALISETEGVTAVLPADRARDLGLAEADWYRRITLMVQSSLAAVGLTAAVSGALARAGIPANMVAAFHHDHVFVPADSAEQALLVLRELAEG</sequence>
<dbReference type="Proteomes" id="UP000008130">
    <property type="component" value="Chromosome"/>
</dbReference>
<evidence type="ECO:0000259" key="2">
    <source>
        <dbReference type="Pfam" id="PF13840"/>
    </source>
</evidence>
<dbReference type="InterPro" id="IPR018717">
    <property type="entry name" value="DUF2241"/>
</dbReference>
<dbReference type="Gene3D" id="3.30.2130.10">
    <property type="entry name" value="VC0802-like"/>
    <property type="match status" value="1"/>
</dbReference>
<dbReference type="InterPro" id="IPR027795">
    <property type="entry name" value="CASTOR_ACT_dom"/>
</dbReference>
<dbReference type="SUPFAM" id="SSF55021">
    <property type="entry name" value="ACT-like"/>
    <property type="match status" value="2"/>
</dbReference>
<dbReference type="PANTHER" id="PTHR39199:SF1">
    <property type="entry name" value="BLR5128 PROTEIN"/>
    <property type="match status" value="1"/>
</dbReference>
<name>F2IV07_POLGS</name>
<feature type="domain" description="CASTOR ACT" evidence="2">
    <location>
        <begin position="74"/>
        <end position="129"/>
    </location>
</feature>
<dbReference type="Pfam" id="PF10000">
    <property type="entry name" value="ACT_3"/>
    <property type="match status" value="1"/>
</dbReference>
<keyword evidence="4" id="KW-1185">Reference proteome</keyword>
<dbReference type="Pfam" id="PF13840">
    <property type="entry name" value="ACT_7"/>
    <property type="match status" value="1"/>
</dbReference>